<name>A0AB74BGN6_PSESS</name>
<reference evidence="1 2" key="1">
    <citation type="submission" date="2018-08" db="EMBL/GenBank/DDBJ databases">
        <title>Recombination of ecologically and evolutionarily significant loci maintains genetic cohesion in the Pseudomonas syringae species complex.</title>
        <authorList>
            <person name="Dillon M."/>
            <person name="Thakur S."/>
            <person name="Almeida R.N.D."/>
            <person name="Weir B.S."/>
            <person name="Guttman D.S."/>
        </authorList>
    </citation>
    <scope>NUCLEOTIDE SEQUENCE [LARGE SCALE GENOMIC DNA]</scope>
    <source>
        <strain evidence="1 2">ICMP 13786</strain>
    </source>
</reference>
<protein>
    <submittedName>
        <fullName evidence="1">Uncharacterized protein</fullName>
    </submittedName>
</protein>
<accession>A0AB74BGN6</accession>
<dbReference type="AlphaFoldDB" id="A0AB74BGN6"/>
<comment type="caution">
    <text evidence="1">The sequence shown here is derived from an EMBL/GenBank/DDBJ whole genome shotgun (WGS) entry which is preliminary data.</text>
</comment>
<gene>
    <name evidence="1" type="ORF">ALP42_02070</name>
</gene>
<organism evidence="1 2">
    <name type="scientific">Pseudomonas savastanoi pv. nerii</name>
    <dbReference type="NCBI Taxonomy" id="360921"/>
    <lineage>
        <taxon>Bacteria</taxon>
        <taxon>Pseudomonadati</taxon>
        <taxon>Pseudomonadota</taxon>
        <taxon>Gammaproteobacteria</taxon>
        <taxon>Pseudomonadales</taxon>
        <taxon>Pseudomonadaceae</taxon>
        <taxon>Pseudomonas</taxon>
    </lineage>
</organism>
<evidence type="ECO:0000313" key="1">
    <source>
        <dbReference type="EMBL" id="RMT74376.1"/>
    </source>
</evidence>
<dbReference type="EMBL" id="RBTN01000206">
    <property type="protein sequence ID" value="RMT74376.1"/>
    <property type="molecule type" value="Genomic_DNA"/>
</dbReference>
<sequence length="147" mass="16048">MRALNCTASLVAMKAGRTDAQHPALHTDRPETAMSKNERVLQLDAFAKYAVAFSRMSRSILTRASSARRRLISICSGVTGLMSAPVSLPWRCALTQLNKVWSDIPRERAAAASVRPVSTSRTASSLNSRVYLTRSVLGLVMSYPCGY</sequence>
<evidence type="ECO:0000313" key="2">
    <source>
        <dbReference type="Proteomes" id="UP000268636"/>
    </source>
</evidence>
<proteinExistence type="predicted"/>
<dbReference type="Proteomes" id="UP000268636">
    <property type="component" value="Unassembled WGS sequence"/>
</dbReference>